<accession>A0A8S2VQD6</accession>
<dbReference type="AlphaFoldDB" id="A0A8S2VQD6"/>
<proteinExistence type="predicted"/>
<feature type="compositionally biased region" description="Polar residues" evidence="1">
    <location>
        <begin position="1"/>
        <end position="10"/>
    </location>
</feature>
<sequence>MSVEVPQSRTFAVRKKRVHRDSHQRDRDQDDDHAQDATRPRTPSRQSHPRDDRRRHPKDELDTVQGRVGLQASPATELGDAFSRQPGDPEDENRDGQDALGDLDPVDDPDLALDRHVTGYGEGHLELQSV</sequence>
<evidence type="ECO:0000256" key="1">
    <source>
        <dbReference type="SAM" id="MobiDB-lite"/>
    </source>
</evidence>
<reference evidence="3" key="1">
    <citation type="submission" date="2021-02" db="EMBL/GenBank/DDBJ databases">
        <authorList>
            <person name="Nowell W R."/>
        </authorList>
    </citation>
    <scope>NUCLEOTIDE SEQUENCE</scope>
</reference>
<name>A0A8S2VQD6_9BILA</name>
<dbReference type="Proteomes" id="UP000682733">
    <property type="component" value="Unassembled WGS sequence"/>
</dbReference>
<feature type="region of interest" description="Disordered" evidence="1">
    <location>
        <begin position="1"/>
        <end position="130"/>
    </location>
</feature>
<gene>
    <name evidence="2" type="ORF">OVA965_LOCUS41821</name>
    <name evidence="3" type="ORF">TMI583_LOCUS43561</name>
</gene>
<feature type="compositionally biased region" description="Basic and acidic residues" evidence="1">
    <location>
        <begin position="48"/>
        <end position="61"/>
    </location>
</feature>
<dbReference type="Proteomes" id="UP000677228">
    <property type="component" value="Unassembled WGS sequence"/>
</dbReference>
<organism evidence="3 4">
    <name type="scientific">Didymodactylos carnosus</name>
    <dbReference type="NCBI Taxonomy" id="1234261"/>
    <lineage>
        <taxon>Eukaryota</taxon>
        <taxon>Metazoa</taxon>
        <taxon>Spiralia</taxon>
        <taxon>Gnathifera</taxon>
        <taxon>Rotifera</taxon>
        <taxon>Eurotatoria</taxon>
        <taxon>Bdelloidea</taxon>
        <taxon>Philodinida</taxon>
        <taxon>Philodinidae</taxon>
        <taxon>Didymodactylos</taxon>
    </lineage>
</organism>
<evidence type="ECO:0000313" key="3">
    <source>
        <dbReference type="EMBL" id="CAF4402264.1"/>
    </source>
</evidence>
<feature type="non-terminal residue" evidence="3">
    <location>
        <position position="130"/>
    </location>
</feature>
<evidence type="ECO:0000313" key="4">
    <source>
        <dbReference type="Proteomes" id="UP000682733"/>
    </source>
</evidence>
<dbReference type="EMBL" id="CAJNOK010049429">
    <property type="protein sequence ID" value="CAF1595969.1"/>
    <property type="molecule type" value="Genomic_DNA"/>
</dbReference>
<feature type="compositionally biased region" description="Basic and acidic residues" evidence="1">
    <location>
        <begin position="21"/>
        <end position="39"/>
    </location>
</feature>
<evidence type="ECO:0000313" key="2">
    <source>
        <dbReference type="EMBL" id="CAF1595969.1"/>
    </source>
</evidence>
<protein>
    <submittedName>
        <fullName evidence="3">Uncharacterized protein</fullName>
    </submittedName>
</protein>
<dbReference type="EMBL" id="CAJOBA010073027">
    <property type="protein sequence ID" value="CAF4402264.1"/>
    <property type="molecule type" value="Genomic_DNA"/>
</dbReference>
<comment type="caution">
    <text evidence="3">The sequence shown here is derived from an EMBL/GenBank/DDBJ whole genome shotgun (WGS) entry which is preliminary data.</text>
</comment>